<dbReference type="GO" id="GO:0003735">
    <property type="term" value="F:structural constituent of ribosome"/>
    <property type="evidence" value="ECO:0007669"/>
    <property type="project" value="InterPro"/>
</dbReference>
<keyword evidence="3 7" id="KW-0694">RNA-binding</keyword>
<name>A0A125W2P5_ENTFL</name>
<evidence type="ECO:0000256" key="6">
    <source>
        <dbReference type="ARBA" id="ARBA00035136"/>
    </source>
</evidence>
<dbReference type="EMBL" id="AEBR01000103">
    <property type="protein sequence ID" value="EFM81554.1"/>
    <property type="molecule type" value="Genomic_DNA"/>
</dbReference>
<comment type="caution">
    <text evidence="8">The sequence shown here is derived from an EMBL/GenBank/DDBJ whole genome shotgun (WGS) entry which is preliminary data.</text>
</comment>
<dbReference type="NCBIfam" id="TIGR00029">
    <property type="entry name" value="S20"/>
    <property type="match status" value="1"/>
</dbReference>
<evidence type="ECO:0000256" key="1">
    <source>
        <dbReference type="ARBA" id="ARBA00007634"/>
    </source>
</evidence>
<dbReference type="SUPFAM" id="SSF46992">
    <property type="entry name" value="Ribosomal protein S20"/>
    <property type="match status" value="1"/>
</dbReference>
<evidence type="ECO:0000256" key="3">
    <source>
        <dbReference type="ARBA" id="ARBA00022884"/>
    </source>
</evidence>
<dbReference type="GO" id="GO:0006412">
    <property type="term" value="P:translation"/>
    <property type="evidence" value="ECO:0007669"/>
    <property type="project" value="UniProtKB-UniRule"/>
</dbReference>
<dbReference type="InterPro" id="IPR036510">
    <property type="entry name" value="Ribosomal_bS20_sf"/>
</dbReference>
<organism evidence="8 9">
    <name type="scientific">Enterococcus faecalis TX4248</name>
    <dbReference type="NCBI Taxonomy" id="749495"/>
    <lineage>
        <taxon>Bacteria</taxon>
        <taxon>Bacillati</taxon>
        <taxon>Bacillota</taxon>
        <taxon>Bacilli</taxon>
        <taxon>Lactobacillales</taxon>
        <taxon>Enterococcaceae</taxon>
        <taxon>Enterococcus</taxon>
    </lineage>
</organism>
<dbReference type="PANTHER" id="PTHR33398">
    <property type="entry name" value="30S RIBOSOMAL PROTEIN S20"/>
    <property type="match status" value="1"/>
</dbReference>
<comment type="similarity">
    <text evidence="1 7">Belongs to the bacterial ribosomal protein bS20 family.</text>
</comment>
<proteinExistence type="inferred from homology"/>
<comment type="function">
    <text evidence="7">Binds directly to 16S ribosomal RNA.</text>
</comment>
<dbReference type="AlphaFoldDB" id="A0A125W2P5"/>
<dbReference type="GO" id="GO:0070181">
    <property type="term" value="F:small ribosomal subunit rRNA binding"/>
    <property type="evidence" value="ECO:0007669"/>
    <property type="project" value="TreeGrafter"/>
</dbReference>
<dbReference type="PANTHER" id="PTHR33398:SF1">
    <property type="entry name" value="SMALL RIBOSOMAL SUBUNIT PROTEIN BS20C"/>
    <property type="match status" value="1"/>
</dbReference>
<dbReference type="GO" id="GO:0015935">
    <property type="term" value="C:small ribosomal subunit"/>
    <property type="evidence" value="ECO:0007669"/>
    <property type="project" value="TreeGrafter"/>
</dbReference>
<keyword evidence="4 7" id="KW-0689">Ribosomal protein</keyword>
<accession>A0A125W2P5</accession>
<dbReference type="Pfam" id="PF01649">
    <property type="entry name" value="Ribosomal_S20p"/>
    <property type="match status" value="1"/>
</dbReference>
<dbReference type="HOGENOM" id="CLU_160655_0_0_9"/>
<dbReference type="HAMAP" id="MF_00500">
    <property type="entry name" value="Ribosomal_bS20"/>
    <property type="match status" value="1"/>
</dbReference>
<sequence length="104" mass="11378">MITVELHWLTSVKPKSSEVKQMPNIESAIKRVRTSANANAKNSSQTNAMRTAIKKFEEAVAAGADNVDALYNEAVKAVDMAATKGLIHKNKANRDKIRLSKLAK</sequence>
<protein>
    <recommendedName>
        <fullName evidence="6 7">Small ribosomal subunit protein bS20</fullName>
    </recommendedName>
</protein>
<evidence type="ECO:0000256" key="7">
    <source>
        <dbReference type="HAMAP-Rule" id="MF_00500"/>
    </source>
</evidence>
<evidence type="ECO:0000256" key="2">
    <source>
        <dbReference type="ARBA" id="ARBA00022730"/>
    </source>
</evidence>
<evidence type="ECO:0000256" key="4">
    <source>
        <dbReference type="ARBA" id="ARBA00022980"/>
    </source>
</evidence>
<dbReference type="Proteomes" id="UP000004846">
    <property type="component" value="Unassembled WGS sequence"/>
</dbReference>
<gene>
    <name evidence="7 8" type="primary">rpsT</name>
    <name evidence="8" type="ORF">HMPREF9498_02891</name>
</gene>
<evidence type="ECO:0000313" key="9">
    <source>
        <dbReference type="Proteomes" id="UP000004846"/>
    </source>
</evidence>
<dbReference type="GO" id="GO:0005829">
    <property type="term" value="C:cytosol"/>
    <property type="evidence" value="ECO:0007669"/>
    <property type="project" value="TreeGrafter"/>
</dbReference>
<evidence type="ECO:0000313" key="8">
    <source>
        <dbReference type="EMBL" id="EFM81554.1"/>
    </source>
</evidence>
<keyword evidence="2 7" id="KW-0699">rRNA-binding</keyword>
<evidence type="ECO:0000256" key="5">
    <source>
        <dbReference type="ARBA" id="ARBA00023274"/>
    </source>
</evidence>
<keyword evidence="5 7" id="KW-0687">Ribonucleoprotein</keyword>
<dbReference type="Gene3D" id="1.20.58.110">
    <property type="entry name" value="Ribosomal protein S20"/>
    <property type="match status" value="1"/>
</dbReference>
<reference evidence="8 9" key="1">
    <citation type="submission" date="2010-07" db="EMBL/GenBank/DDBJ databases">
        <authorList>
            <person name="Sid Ahmed O."/>
        </authorList>
    </citation>
    <scope>NUCLEOTIDE SEQUENCE [LARGE SCALE GENOMIC DNA]</scope>
    <source>
        <strain evidence="8 9">TX4248</strain>
    </source>
</reference>
<dbReference type="InterPro" id="IPR002583">
    <property type="entry name" value="Ribosomal_bS20"/>
</dbReference>